<evidence type="ECO:0000313" key="13">
    <source>
        <dbReference type="Proteomes" id="UP001491310"/>
    </source>
</evidence>
<evidence type="ECO:0000256" key="3">
    <source>
        <dbReference type="ARBA" id="ARBA00008661"/>
    </source>
</evidence>
<gene>
    <name evidence="12" type="ORF">WJX75_004855</name>
</gene>
<keyword evidence="5" id="KW-0808">Transferase</keyword>
<dbReference type="EC" id="2.4.1.-" evidence="11"/>
<reference evidence="12 13" key="1">
    <citation type="journal article" date="2024" name="Nat. Commun.">
        <title>Phylogenomics reveals the evolutionary origins of lichenization in chlorophyte algae.</title>
        <authorList>
            <person name="Puginier C."/>
            <person name="Libourel C."/>
            <person name="Otte J."/>
            <person name="Skaloud P."/>
            <person name="Haon M."/>
            <person name="Grisel S."/>
            <person name="Petersen M."/>
            <person name="Berrin J.G."/>
            <person name="Delaux P.M."/>
            <person name="Dal Grande F."/>
            <person name="Keller J."/>
        </authorList>
    </citation>
    <scope>NUCLEOTIDE SEQUENCE [LARGE SCALE GENOMIC DNA]</scope>
    <source>
        <strain evidence="12 13">SAG 216-7</strain>
    </source>
</reference>
<sequence length="275" mass="32214">MTGFDYKYQQRRKHARETWFPASQVELERIYEETGMILKFAIGEVPAQYEAAIQEEEGAFGLFLRIPIERDIYQRLTFKTVAFWEIVSKLYNVKYVVKVDDDSYVRLDRLSIALSQWTQMGAEYIGCFKVRDNADNRLRLRTHRWYDPHHELFDGDGSRYAEGPFYVIEGHLIDGIVRSGLTLRMGGPNEDMMTGWVMKAFNVSHFDDRRLCFKRTCDETVVAFQWDHAVRDFQDPEYRLSTVCCEDVNEAGELPMFKGSSHRLGSDEAWIEEPV</sequence>
<evidence type="ECO:0000256" key="10">
    <source>
        <dbReference type="ARBA" id="ARBA00023136"/>
    </source>
</evidence>
<name>A0ABR2YQR8_9CHLO</name>
<evidence type="ECO:0000256" key="2">
    <source>
        <dbReference type="ARBA" id="ARBA00004922"/>
    </source>
</evidence>
<evidence type="ECO:0000256" key="11">
    <source>
        <dbReference type="RuleBase" id="RU363063"/>
    </source>
</evidence>
<evidence type="ECO:0000256" key="1">
    <source>
        <dbReference type="ARBA" id="ARBA00004323"/>
    </source>
</evidence>
<keyword evidence="9 11" id="KW-0333">Golgi apparatus</keyword>
<dbReference type="Proteomes" id="UP001491310">
    <property type="component" value="Unassembled WGS sequence"/>
</dbReference>
<evidence type="ECO:0000256" key="7">
    <source>
        <dbReference type="ARBA" id="ARBA00022968"/>
    </source>
</evidence>
<comment type="similarity">
    <text evidence="3 11">Belongs to the glycosyltransferase 31 family.</text>
</comment>
<dbReference type="PANTHER" id="PTHR11214:SF85">
    <property type="entry name" value="BETA-1,3-GALACTOSYLTRANSFERASE 12-RELATED"/>
    <property type="match status" value="1"/>
</dbReference>
<organism evidence="12 13">
    <name type="scientific">Coccomyxa subellipsoidea</name>
    <dbReference type="NCBI Taxonomy" id="248742"/>
    <lineage>
        <taxon>Eukaryota</taxon>
        <taxon>Viridiplantae</taxon>
        <taxon>Chlorophyta</taxon>
        <taxon>core chlorophytes</taxon>
        <taxon>Trebouxiophyceae</taxon>
        <taxon>Trebouxiophyceae incertae sedis</taxon>
        <taxon>Coccomyxaceae</taxon>
        <taxon>Coccomyxa</taxon>
    </lineage>
</organism>
<dbReference type="InterPro" id="IPR002659">
    <property type="entry name" value="Glyco_trans_31"/>
</dbReference>
<keyword evidence="10" id="KW-0472">Membrane</keyword>
<protein>
    <recommendedName>
        <fullName evidence="11">Hexosyltransferase</fullName>
        <ecNumber evidence="11">2.4.1.-</ecNumber>
    </recommendedName>
</protein>
<evidence type="ECO:0000256" key="9">
    <source>
        <dbReference type="ARBA" id="ARBA00023034"/>
    </source>
</evidence>
<evidence type="ECO:0000256" key="4">
    <source>
        <dbReference type="ARBA" id="ARBA00022676"/>
    </source>
</evidence>
<keyword evidence="6" id="KW-0812">Transmembrane</keyword>
<dbReference type="EMBL" id="JALJOT010000007">
    <property type="protein sequence ID" value="KAK9908931.1"/>
    <property type="molecule type" value="Genomic_DNA"/>
</dbReference>
<evidence type="ECO:0000256" key="8">
    <source>
        <dbReference type="ARBA" id="ARBA00022989"/>
    </source>
</evidence>
<accession>A0ABR2YQR8</accession>
<evidence type="ECO:0000313" key="12">
    <source>
        <dbReference type="EMBL" id="KAK9908931.1"/>
    </source>
</evidence>
<comment type="pathway">
    <text evidence="2">Protein modification; protein glycosylation.</text>
</comment>
<evidence type="ECO:0000256" key="5">
    <source>
        <dbReference type="ARBA" id="ARBA00022679"/>
    </source>
</evidence>
<proteinExistence type="inferred from homology"/>
<dbReference type="Gene3D" id="3.90.550.50">
    <property type="match status" value="1"/>
</dbReference>
<keyword evidence="7" id="KW-0735">Signal-anchor</keyword>
<comment type="caution">
    <text evidence="12">The sequence shown here is derived from an EMBL/GenBank/DDBJ whole genome shotgun (WGS) entry which is preliminary data.</text>
</comment>
<keyword evidence="8" id="KW-1133">Transmembrane helix</keyword>
<keyword evidence="4 11" id="KW-0328">Glycosyltransferase</keyword>
<comment type="subcellular location">
    <subcellularLocation>
        <location evidence="1 11">Golgi apparatus membrane</location>
        <topology evidence="1 11">Single-pass type II membrane protein</topology>
    </subcellularLocation>
</comment>
<evidence type="ECO:0000256" key="6">
    <source>
        <dbReference type="ARBA" id="ARBA00022692"/>
    </source>
</evidence>
<keyword evidence="11" id="KW-0464">Manganese</keyword>
<dbReference type="PANTHER" id="PTHR11214">
    <property type="entry name" value="BETA-1,3-N-ACETYLGLUCOSAMINYLTRANSFERASE"/>
    <property type="match status" value="1"/>
</dbReference>
<comment type="cofactor">
    <cofactor evidence="11">
        <name>Mn(2+)</name>
        <dbReference type="ChEBI" id="CHEBI:29035"/>
    </cofactor>
</comment>
<keyword evidence="13" id="KW-1185">Reference proteome</keyword>
<dbReference type="Pfam" id="PF01762">
    <property type="entry name" value="Galactosyl_T"/>
    <property type="match status" value="1"/>
</dbReference>